<protein>
    <submittedName>
        <fullName evidence="1">Multidrug efflux MFS transporter</fullName>
    </submittedName>
</protein>
<keyword evidence="2" id="KW-1185">Reference proteome</keyword>
<gene>
    <name evidence="1" type="ORF">MW7_009295</name>
</gene>
<organism evidence="1 2">
    <name type="scientific">Imbroritus primus</name>
    <dbReference type="NCBI Taxonomy" id="3058603"/>
    <lineage>
        <taxon>Bacteria</taxon>
        <taxon>Pseudomonadati</taxon>
        <taxon>Pseudomonadota</taxon>
        <taxon>Betaproteobacteria</taxon>
        <taxon>Burkholderiales</taxon>
        <taxon>Burkholderiaceae</taxon>
        <taxon>Imbroritus</taxon>
    </lineage>
</organism>
<proteinExistence type="predicted"/>
<name>A0ACD3SRV1_9BURK</name>
<reference evidence="1" key="1">
    <citation type="submission" date="2019-05" db="EMBL/GenBank/DDBJ databases">
        <title>Revised genome assembly of Burkholderiaceae (previously Ralstonia) sp. PBA.</title>
        <authorList>
            <person name="Gan H.M."/>
        </authorList>
    </citation>
    <scope>NUCLEOTIDE SEQUENCE</scope>
    <source>
        <strain evidence="1">PBA</strain>
    </source>
</reference>
<dbReference type="Proteomes" id="UP000004277">
    <property type="component" value="Unassembled WGS sequence"/>
</dbReference>
<evidence type="ECO:0000313" key="2">
    <source>
        <dbReference type="Proteomes" id="UP000004277"/>
    </source>
</evidence>
<accession>A0ACD3SRV1</accession>
<comment type="caution">
    <text evidence="1">The sequence shown here is derived from an EMBL/GenBank/DDBJ whole genome shotgun (WGS) entry which is preliminary data.</text>
</comment>
<sequence>MIPWQAGPTRESLAARYGERTRWLVLLVLMIGTISSIISSTIVNVAIPDLSRTFVLTQARAQWVSASFMIAMTLGMLLTPWLLLRLGLRRTFIGAVVLLGCGGLVGGLAHSYELVLMMRVTEGLAAGIMQPLPNILILRAFEEREQGRAMSLFGFGVILAPALGPSVGGFLVEAFGWRSIFFVVLPFCVLAAFLARRFMPVNSALMGERQPLDWTGLLLISAATIMLMNGLVEVMHAPALGGGLLAGGALALGAFVFWQLRAVYPLVDMRLFSYRQFAMGAIVSFMYGASLYGSTYLLPVYMQLGLGYTPTHAGLLLLPAGICLAIVIVLAGRLIEIIRPYQQVTLGLALLMASFLLMATNSLATSYIVLVLWVVVGRIGLGLILPSLSIGAMRGVDFSLVSQGSSGISFIRQLGGAIGISVCGIVLQWRLGMQGGEPVSASAVDPVHRLAAFDDTFLFLGVLLGLAMLAAWRMRPAPAPLVGPTDPP</sequence>
<dbReference type="EMBL" id="AKCV02000015">
    <property type="protein sequence ID" value="TMS58884.1"/>
    <property type="molecule type" value="Genomic_DNA"/>
</dbReference>
<evidence type="ECO:0000313" key="1">
    <source>
        <dbReference type="EMBL" id="TMS58884.1"/>
    </source>
</evidence>